<dbReference type="InterPro" id="IPR037923">
    <property type="entry name" value="HTH-like"/>
</dbReference>
<dbReference type="InterPro" id="IPR018060">
    <property type="entry name" value="HTH_AraC"/>
</dbReference>
<dbReference type="InterPro" id="IPR018062">
    <property type="entry name" value="HTH_AraC-typ_CS"/>
</dbReference>
<evidence type="ECO:0000259" key="5">
    <source>
        <dbReference type="PROSITE" id="PS01124"/>
    </source>
</evidence>
<evidence type="ECO:0000256" key="2">
    <source>
        <dbReference type="ARBA" id="ARBA00023125"/>
    </source>
</evidence>
<keyword evidence="3" id="KW-0804">Transcription</keyword>
<evidence type="ECO:0000256" key="4">
    <source>
        <dbReference type="SAM" id="MobiDB-lite"/>
    </source>
</evidence>
<dbReference type="GO" id="GO:0003700">
    <property type="term" value="F:DNA-binding transcription factor activity"/>
    <property type="evidence" value="ECO:0007669"/>
    <property type="project" value="InterPro"/>
</dbReference>
<evidence type="ECO:0000313" key="6">
    <source>
        <dbReference type="EMBL" id="TVY08674.1"/>
    </source>
</evidence>
<evidence type="ECO:0000256" key="1">
    <source>
        <dbReference type="ARBA" id="ARBA00023015"/>
    </source>
</evidence>
<comment type="caution">
    <text evidence="6">The sequence shown here is derived from an EMBL/GenBank/DDBJ whole genome shotgun (WGS) entry which is preliminary data.</text>
</comment>
<evidence type="ECO:0000313" key="7">
    <source>
        <dbReference type="Proteomes" id="UP000317036"/>
    </source>
</evidence>
<accession>A0A559K973</accession>
<dbReference type="Pfam" id="PF12833">
    <property type="entry name" value="HTH_18"/>
    <property type="match status" value="1"/>
</dbReference>
<dbReference type="InterPro" id="IPR003313">
    <property type="entry name" value="AraC-bd"/>
</dbReference>
<sequence length="294" mass="34236">MEGQQLQIMRSYLENTQITLETAHYTKVTSSWKYNFPVTDVNRLYFIREGEGWIRVRNRLYQPSPGQLLLLPAGVRLSMGPQNENPFGKYWCHFTATVGEVNLFQLFDLPHCIDVANEAALEKQFQALIELYNNPTLTAPLRIKSLLLEMVSDYMEASLEQEHQRGQELRLATASEAAKINTVLQYMEEHLQEQMTVEELARLVHFHPNYFMQYFKTMLGLSPIAYINRKRMDKAKELLTSSTLSVTDIAERVGMELYYFSRLFKKQTSLSPSEYRKYSGQRREQTEMETETGA</sequence>
<dbReference type="SUPFAM" id="SSF46689">
    <property type="entry name" value="Homeodomain-like"/>
    <property type="match status" value="2"/>
</dbReference>
<feature type="region of interest" description="Disordered" evidence="4">
    <location>
        <begin position="273"/>
        <end position="294"/>
    </location>
</feature>
<feature type="domain" description="HTH araC/xylS-type" evidence="5">
    <location>
        <begin position="181"/>
        <end position="278"/>
    </location>
</feature>
<gene>
    <name evidence="6" type="ORF">FPZ49_17795</name>
</gene>
<keyword evidence="1" id="KW-0805">Transcription regulation</keyword>
<name>A0A559K973_9BACL</name>
<organism evidence="6 7">
    <name type="scientific">Paenibacillus cremeus</name>
    <dbReference type="NCBI Taxonomy" id="2163881"/>
    <lineage>
        <taxon>Bacteria</taxon>
        <taxon>Bacillati</taxon>
        <taxon>Bacillota</taxon>
        <taxon>Bacilli</taxon>
        <taxon>Bacillales</taxon>
        <taxon>Paenibacillaceae</taxon>
        <taxon>Paenibacillus</taxon>
    </lineage>
</organism>
<dbReference type="Proteomes" id="UP000317036">
    <property type="component" value="Unassembled WGS sequence"/>
</dbReference>
<dbReference type="PANTHER" id="PTHR43280:SF28">
    <property type="entry name" value="HTH-TYPE TRANSCRIPTIONAL ACTIVATOR RHAS"/>
    <property type="match status" value="1"/>
</dbReference>
<dbReference type="PROSITE" id="PS00041">
    <property type="entry name" value="HTH_ARAC_FAMILY_1"/>
    <property type="match status" value="1"/>
</dbReference>
<dbReference type="SMART" id="SM00342">
    <property type="entry name" value="HTH_ARAC"/>
    <property type="match status" value="1"/>
</dbReference>
<dbReference type="EMBL" id="VNJI01000021">
    <property type="protein sequence ID" value="TVY08674.1"/>
    <property type="molecule type" value="Genomic_DNA"/>
</dbReference>
<feature type="compositionally biased region" description="Basic and acidic residues" evidence="4">
    <location>
        <begin position="274"/>
        <end position="286"/>
    </location>
</feature>
<dbReference type="InterPro" id="IPR009057">
    <property type="entry name" value="Homeodomain-like_sf"/>
</dbReference>
<dbReference type="GO" id="GO:0043565">
    <property type="term" value="F:sequence-specific DNA binding"/>
    <property type="evidence" value="ECO:0007669"/>
    <property type="project" value="InterPro"/>
</dbReference>
<keyword evidence="7" id="KW-1185">Reference proteome</keyword>
<dbReference type="PROSITE" id="PS01124">
    <property type="entry name" value="HTH_ARAC_FAMILY_2"/>
    <property type="match status" value="1"/>
</dbReference>
<reference evidence="6 7" key="1">
    <citation type="submission" date="2019-07" db="EMBL/GenBank/DDBJ databases">
        <authorList>
            <person name="Kim J."/>
        </authorList>
    </citation>
    <scope>NUCLEOTIDE SEQUENCE [LARGE SCALE GENOMIC DNA]</scope>
    <source>
        <strain evidence="6 7">JC52</strain>
    </source>
</reference>
<dbReference type="RefSeq" id="WP_144849379.1">
    <property type="nucleotide sequence ID" value="NZ_VNJI01000021.1"/>
</dbReference>
<keyword evidence="2" id="KW-0238">DNA-binding</keyword>
<dbReference type="Gene3D" id="1.10.10.60">
    <property type="entry name" value="Homeodomain-like"/>
    <property type="match status" value="2"/>
</dbReference>
<proteinExistence type="predicted"/>
<protein>
    <submittedName>
        <fullName evidence="6">AraC family transcriptional regulator</fullName>
    </submittedName>
</protein>
<dbReference type="Pfam" id="PF02311">
    <property type="entry name" value="AraC_binding"/>
    <property type="match status" value="1"/>
</dbReference>
<dbReference type="PANTHER" id="PTHR43280">
    <property type="entry name" value="ARAC-FAMILY TRANSCRIPTIONAL REGULATOR"/>
    <property type="match status" value="1"/>
</dbReference>
<evidence type="ECO:0000256" key="3">
    <source>
        <dbReference type="ARBA" id="ARBA00023163"/>
    </source>
</evidence>
<dbReference type="AlphaFoldDB" id="A0A559K973"/>
<dbReference type="SUPFAM" id="SSF51215">
    <property type="entry name" value="Regulatory protein AraC"/>
    <property type="match status" value="1"/>
</dbReference>
<dbReference type="OrthoDB" id="9780667at2"/>